<comment type="subunit">
    <text evidence="3">Homodimer.</text>
</comment>
<dbReference type="RefSeq" id="WP_116021962.1">
    <property type="nucleotide sequence ID" value="NZ_QTTT01000001.1"/>
</dbReference>
<protein>
    <submittedName>
        <fullName evidence="11">Subtilisin inhibitor-like</fullName>
    </submittedName>
</protein>
<dbReference type="OrthoDB" id="4567948at2"/>
<dbReference type="InterPro" id="IPR023549">
    <property type="entry name" value="Subtilisin_inhibitor"/>
</dbReference>
<evidence type="ECO:0000256" key="2">
    <source>
        <dbReference type="ARBA" id="ARBA00010472"/>
    </source>
</evidence>
<evidence type="ECO:0000256" key="1">
    <source>
        <dbReference type="ARBA" id="ARBA00004613"/>
    </source>
</evidence>
<accession>A0A3D9SQP3</accession>
<evidence type="ECO:0000256" key="3">
    <source>
        <dbReference type="ARBA" id="ARBA00011738"/>
    </source>
</evidence>
<dbReference type="InterPro" id="IPR000691">
    <property type="entry name" value="Prot_inh_I16_SSI"/>
</dbReference>
<comment type="similarity">
    <text evidence="2 8">Belongs to the protease inhibitor I16 (SSI) family.</text>
</comment>
<dbReference type="InterPro" id="IPR036819">
    <property type="entry name" value="Subtilisin_inhibitor-like_sf"/>
</dbReference>
<reference evidence="11 12" key="1">
    <citation type="submission" date="2018-08" db="EMBL/GenBank/DDBJ databases">
        <title>Sequencing the genomes of 1000 actinobacteria strains.</title>
        <authorList>
            <person name="Klenk H.-P."/>
        </authorList>
    </citation>
    <scope>NUCLEOTIDE SEQUENCE [LARGE SCALE GENOMIC DNA]</scope>
    <source>
        <strain evidence="11 12">DSM 43927</strain>
    </source>
</reference>
<evidence type="ECO:0000256" key="8">
    <source>
        <dbReference type="RuleBase" id="RU003471"/>
    </source>
</evidence>
<dbReference type="Pfam" id="PF00720">
    <property type="entry name" value="SSI"/>
    <property type="match status" value="1"/>
</dbReference>
<feature type="domain" description="Subtilisin inhibitor" evidence="10">
    <location>
        <begin position="48"/>
        <end position="131"/>
    </location>
</feature>
<dbReference type="GO" id="GO:0004867">
    <property type="term" value="F:serine-type endopeptidase inhibitor activity"/>
    <property type="evidence" value="ECO:0007669"/>
    <property type="project" value="UniProtKB-KW"/>
</dbReference>
<dbReference type="EMBL" id="QTTT01000001">
    <property type="protein sequence ID" value="REE96293.1"/>
    <property type="molecule type" value="Genomic_DNA"/>
</dbReference>
<organism evidence="11 12">
    <name type="scientific">Thermomonospora umbrina</name>
    <dbReference type="NCBI Taxonomy" id="111806"/>
    <lineage>
        <taxon>Bacteria</taxon>
        <taxon>Bacillati</taxon>
        <taxon>Actinomycetota</taxon>
        <taxon>Actinomycetes</taxon>
        <taxon>Streptosporangiales</taxon>
        <taxon>Thermomonosporaceae</taxon>
        <taxon>Thermomonospora</taxon>
    </lineage>
</organism>
<dbReference type="AlphaFoldDB" id="A0A3D9SQP3"/>
<dbReference type="SUPFAM" id="SSF55399">
    <property type="entry name" value="Subtilisin inhibitor"/>
    <property type="match status" value="1"/>
</dbReference>
<keyword evidence="6 8" id="KW-0722">Serine protease inhibitor</keyword>
<gene>
    <name evidence="11" type="ORF">DFJ69_1723</name>
</gene>
<dbReference type="PROSITE" id="PS00999">
    <property type="entry name" value="SSI"/>
    <property type="match status" value="1"/>
</dbReference>
<keyword evidence="4" id="KW-0964">Secreted</keyword>
<evidence type="ECO:0000259" key="10">
    <source>
        <dbReference type="Pfam" id="PF00720"/>
    </source>
</evidence>
<dbReference type="InterPro" id="IPR020054">
    <property type="entry name" value="Prot_inh_SSI_I16_CS"/>
</dbReference>
<evidence type="ECO:0000313" key="12">
    <source>
        <dbReference type="Proteomes" id="UP000256661"/>
    </source>
</evidence>
<sequence>MPHLAATTLTGAALAALLLPAGTVLAVPAGAAVHQPQPPRSPIGFAGVLRLTVSHPEEFLSPSRTVMLTCAPATGTHPDAGAACADLERTNGHIAQTPDDTVCSLEYRQVMGKAVGLWRGRVITFRQSFPNACSLHAHTGSVFRF</sequence>
<dbReference type="Proteomes" id="UP000256661">
    <property type="component" value="Unassembled WGS sequence"/>
</dbReference>
<dbReference type="GO" id="GO:0005576">
    <property type="term" value="C:extracellular region"/>
    <property type="evidence" value="ECO:0007669"/>
    <property type="project" value="UniProtKB-SubCell"/>
</dbReference>
<comment type="subcellular location">
    <subcellularLocation>
        <location evidence="1">Secreted</location>
    </subcellularLocation>
</comment>
<comment type="caution">
    <text evidence="11">The sequence shown here is derived from an EMBL/GenBank/DDBJ whole genome shotgun (WGS) entry which is preliminary data.</text>
</comment>
<name>A0A3D9SQP3_9ACTN</name>
<feature type="signal peptide" evidence="9">
    <location>
        <begin position="1"/>
        <end position="26"/>
    </location>
</feature>
<keyword evidence="9" id="KW-0732">Signal</keyword>
<evidence type="ECO:0000256" key="6">
    <source>
        <dbReference type="ARBA" id="ARBA00022900"/>
    </source>
</evidence>
<evidence type="ECO:0000256" key="7">
    <source>
        <dbReference type="ARBA" id="ARBA00023157"/>
    </source>
</evidence>
<feature type="chain" id="PRO_5017660564" evidence="9">
    <location>
        <begin position="27"/>
        <end position="145"/>
    </location>
</feature>
<evidence type="ECO:0000256" key="9">
    <source>
        <dbReference type="SAM" id="SignalP"/>
    </source>
</evidence>
<dbReference type="PRINTS" id="PR00294">
    <property type="entry name" value="SSBTLNINHBTR"/>
</dbReference>
<evidence type="ECO:0000256" key="5">
    <source>
        <dbReference type="ARBA" id="ARBA00022690"/>
    </source>
</evidence>
<proteinExistence type="inferred from homology"/>
<evidence type="ECO:0000256" key="4">
    <source>
        <dbReference type="ARBA" id="ARBA00022525"/>
    </source>
</evidence>
<keyword evidence="5 8" id="KW-0646">Protease inhibitor</keyword>
<keyword evidence="12" id="KW-1185">Reference proteome</keyword>
<dbReference type="Gene3D" id="3.30.350.10">
    <property type="entry name" value="Subtilisin inhibitor-like"/>
    <property type="match status" value="1"/>
</dbReference>
<keyword evidence="7" id="KW-1015">Disulfide bond</keyword>
<evidence type="ECO:0000313" key="11">
    <source>
        <dbReference type="EMBL" id="REE96293.1"/>
    </source>
</evidence>